<dbReference type="Gene3D" id="1.25.40.10">
    <property type="entry name" value="Tetratricopeptide repeat domain"/>
    <property type="match status" value="7"/>
</dbReference>
<feature type="domain" description="Tetratricopeptide repeat protein 21A/21B second ARM" evidence="5">
    <location>
        <begin position="274"/>
        <end position="546"/>
    </location>
</feature>
<keyword evidence="11" id="KW-1185">Reference proteome</keyword>
<feature type="repeat" description="TPR" evidence="4">
    <location>
        <begin position="330"/>
        <end position="363"/>
    </location>
</feature>
<evidence type="ECO:0000313" key="10">
    <source>
        <dbReference type="EMBL" id="OXA43731.1"/>
    </source>
</evidence>
<keyword evidence="3 4" id="KW-0802">TPR repeat</keyword>
<dbReference type="InterPro" id="IPR056834">
    <property type="entry name" value="ARM_TT21_C"/>
</dbReference>
<accession>A0A226DGK8</accession>
<dbReference type="PANTHER" id="PTHR14699:SF0">
    <property type="entry name" value="TETRATRICOPEPTIDE REPEAT PROTEIN 21 HOMOLOG"/>
    <property type="match status" value="1"/>
</dbReference>
<dbReference type="Pfam" id="PF25063">
    <property type="entry name" value="ARM_TT21_C"/>
    <property type="match status" value="1"/>
</dbReference>
<dbReference type="FunFam" id="1.25.40.10:FF:000197">
    <property type="entry name" value="Tetratricopeptide repeat domain 21B"/>
    <property type="match status" value="1"/>
</dbReference>
<evidence type="ECO:0000256" key="4">
    <source>
        <dbReference type="PROSITE-ProRule" id="PRU00339"/>
    </source>
</evidence>
<feature type="domain" description="Tetratricopeptide repeat protein 21A/21B N-terminal ARM repeat" evidence="6">
    <location>
        <begin position="11"/>
        <end position="238"/>
    </location>
</feature>
<feature type="domain" description="Tetratricopeptide repeat protein 21A/21B C-terminal ARM" evidence="7">
    <location>
        <begin position="1103"/>
        <end position="1313"/>
    </location>
</feature>
<organism evidence="10 11">
    <name type="scientific">Folsomia candida</name>
    <name type="common">Springtail</name>
    <dbReference type="NCBI Taxonomy" id="158441"/>
    <lineage>
        <taxon>Eukaryota</taxon>
        <taxon>Metazoa</taxon>
        <taxon>Ecdysozoa</taxon>
        <taxon>Arthropoda</taxon>
        <taxon>Hexapoda</taxon>
        <taxon>Collembola</taxon>
        <taxon>Entomobryomorpha</taxon>
        <taxon>Isotomoidea</taxon>
        <taxon>Isotomidae</taxon>
        <taxon>Proisotominae</taxon>
        <taxon>Folsomia</taxon>
    </lineage>
</organism>
<dbReference type="Pfam" id="PF25064">
    <property type="entry name" value="ARM_TT21_5th"/>
    <property type="match status" value="1"/>
</dbReference>
<evidence type="ECO:0000313" key="11">
    <source>
        <dbReference type="Proteomes" id="UP000198287"/>
    </source>
</evidence>
<name>A0A226DGK8_FOLCA</name>
<dbReference type="SMART" id="SM00028">
    <property type="entry name" value="TPR"/>
    <property type="match status" value="13"/>
</dbReference>
<dbReference type="SUPFAM" id="SSF81901">
    <property type="entry name" value="HCP-like"/>
    <property type="match status" value="1"/>
</dbReference>
<dbReference type="PANTHER" id="PTHR14699">
    <property type="entry name" value="STI2 PROTEIN-RELATED"/>
    <property type="match status" value="1"/>
</dbReference>
<evidence type="ECO:0000259" key="9">
    <source>
        <dbReference type="Pfam" id="PF25068"/>
    </source>
</evidence>
<dbReference type="InterPro" id="IPR040364">
    <property type="entry name" value="TTC21A/TTC21B"/>
</dbReference>
<dbReference type="GO" id="GO:0061512">
    <property type="term" value="P:protein localization to cilium"/>
    <property type="evidence" value="ECO:0007669"/>
    <property type="project" value="TreeGrafter"/>
</dbReference>
<dbReference type="EMBL" id="LNIX01000021">
    <property type="protein sequence ID" value="OXA43731.1"/>
    <property type="molecule type" value="Genomic_DNA"/>
</dbReference>
<feature type="repeat" description="TPR" evidence="4">
    <location>
        <begin position="721"/>
        <end position="754"/>
    </location>
</feature>
<dbReference type="Pfam" id="PF25060">
    <property type="entry name" value="ARM_TT21_2nd"/>
    <property type="match status" value="1"/>
</dbReference>
<dbReference type="InterPro" id="IPR056835">
    <property type="entry name" value="ARM_TT21_5th"/>
</dbReference>
<feature type="domain" description="Tetratricopeptide repeat protein 21A/21B fifth ARM repeats" evidence="8">
    <location>
        <begin position="952"/>
        <end position="1065"/>
    </location>
</feature>
<dbReference type="InterPro" id="IPR019734">
    <property type="entry name" value="TPR_rpt"/>
</dbReference>
<dbReference type="Pfam" id="PF25062">
    <property type="entry name" value="ARM_TT21_N"/>
    <property type="match status" value="1"/>
</dbReference>
<dbReference type="OMA" id="NATCVRA"/>
<dbReference type="GO" id="GO:0005929">
    <property type="term" value="C:cilium"/>
    <property type="evidence" value="ECO:0007669"/>
    <property type="project" value="GOC"/>
</dbReference>
<protein>
    <submittedName>
        <fullName evidence="10">Tetratricopeptide repeat protein 21B</fullName>
    </submittedName>
</protein>
<dbReference type="InterPro" id="IPR011990">
    <property type="entry name" value="TPR-like_helical_dom_sf"/>
</dbReference>
<evidence type="ECO:0000259" key="5">
    <source>
        <dbReference type="Pfam" id="PF25060"/>
    </source>
</evidence>
<dbReference type="FunFam" id="1.25.40.10:FF:000377">
    <property type="entry name" value="Tetratricopeptide repeat domain 21B"/>
    <property type="match status" value="1"/>
</dbReference>
<evidence type="ECO:0000256" key="3">
    <source>
        <dbReference type="ARBA" id="ARBA00022803"/>
    </source>
</evidence>
<proteinExistence type="inferred from homology"/>
<comment type="similarity">
    <text evidence="1">Belongs to the TTC21 family.</text>
</comment>
<evidence type="ECO:0000259" key="6">
    <source>
        <dbReference type="Pfam" id="PF25062"/>
    </source>
</evidence>
<feature type="domain" description="Tetratricopeptide repeat protein 21A/21B fourth ARM" evidence="9">
    <location>
        <begin position="757"/>
        <end position="910"/>
    </location>
</feature>
<dbReference type="Pfam" id="PF25068">
    <property type="entry name" value="ARM_TT21_4th"/>
    <property type="match status" value="1"/>
</dbReference>
<dbReference type="GO" id="GO:0030991">
    <property type="term" value="C:intraciliary transport particle A"/>
    <property type="evidence" value="ECO:0007669"/>
    <property type="project" value="TreeGrafter"/>
</dbReference>
<dbReference type="GO" id="GO:0035721">
    <property type="term" value="P:intraciliary retrograde transport"/>
    <property type="evidence" value="ECO:0007669"/>
    <property type="project" value="TreeGrafter"/>
</dbReference>
<dbReference type="SUPFAM" id="SSF48452">
    <property type="entry name" value="TPR-like"/>
    <property type="match status" value="5"/>
</dbReference>
<dbReference type="InterPro" id="IPR056836">
    <property type="entry name" value="ARM_TT21_4th"/>
</dbReference>
<dbReference type="Pfam" id="PF13176">
    <property type="entry name" value="TPR_7"/>
    <property type="match status" value="1"/>
</dbReference>
<dbReference type="InterPro" id="IPR056832">
    <property type="entry name" value="ARM_TT21_2nd"/>
</dbReference>
<keyword evidence="2" id="KW-0677">Repeat</keyword>
<reference evidence="10 11" key="1">
    <citation type="submission" date="2015-12" db="EMBL/GenBank/DDBJ databases">
        <title>The genome of Folsomia candida.</title>
        <authorList>
            <person name="Faddeeva A."/>
            <person name="Derks M.F."/>
            <person name="Anvar Y."/>
            <person name="Smit S."/>
            <person name="Van Straalen N."/>
            <person name="Roelofs D."/>
        </authorList>
    </citation>
    <scope>NUCLEOTIDE SEQUENCE [LARGE SCALE GENOMIC DNA]</scope>
    <source>
        <strain evidence="10 11">VU population</strain>
        <tissue evidence="10">Whole body</tissue>
    </source>
</reference>
<dbReference type="Proteomes" id="UP000198287">
    <property type="component" value="Unassembled WGS sequence"/>
</dbReference>
<dbReference type="STRING" id="158441.A0A226DGK8"/>
<dbReference type="PROSITE" id="PS50005">
    <property type="entry name" value="TPR"/>
    <property type="match status" value="3"/>
</dbReference>
<gene>
    <name evidence="10" type="ORF">Fcan01_21558</name>
</gene>
<dbReference type="OrthoDB" id="10259630at2759"/>
<dbReference type="InterPro" id="IPR056833">
    <property type="entry name" value="ARM_TT21_N"/>
</dbReference>
<sequence length="1318" mass="148684">MDPTIEFASRIKHACRNGYFHEMQRVADDAMLRFPNEVIFKFYKGLGLLQLKKNNDALRIFEPLQREHSISLAASLASITAHKACVQVDRESVASLEAQIKDSKKLSSQDQLCYAGMFFSLTGKPEKAKEYLDQALKQPGAGSQAEILCAKGWLELQFAWKDNKGGQKPASEYFEAALKENRKHFDALLGLAYNFELNHRFEMAIEKLNLAIAISPNWIPAFVEKMKVVVAVPDWDQAQDIANRIQSFEDNLEARRVKILYVLCREGNLDLVIRMLQDFFASCKKYEPHNASYFIENARLFSQLASFSMPVLAEAIKFAKFATELEIDNAEYLTDVAKIHLLMGNLKEAQQEFRTATDMDKTSIPALYGLISCKLVEGNVDDANQQLEFLREMASSIDKSPELLYLSAIVARAKNQSMEVVVKFLGDALESHFAKMKGFAFNINYLKLINPDLVLKIVNEYLQFAPEQPVGPGIPIPIAVKQSVIILDTVMKVCPSHRDALFISARCKYLSGDARSAIGTLDQLTKIDSSLMGVHLLLAQIHLSQDEFDQASNALDNGLSCNFKIREHPKYQLLLAKVQRHKGDLRSAARTLNTASTIAKSSTGSGIGDFNQIDRMDLYMELLSLYRQQGNYEDAENCMQEALSEFKGTPLEGRLGLIQAEEMIDKGELDKAIALLRAVQPEQSHFLESRKLMSEIYLNYRPDNEQYINCFTEIVNNNPVPVNLVMLADAYMSIQNPDKAVEIYEMALAKNPRDPILASKMGQALVLTHQYNKAINYYKEAVKNDDTFSLRLDLSTLHMKLKQWDKAEKTVQQALSEMNDSTLNSLMMQVKFLILLAKVLQGSGSNSLAQQSLVRAKESQNRVLKRISFEQPSNLEEQKTQFCTICKLLGDVADRPNEIDFAIRSLKEALEIRPEDWQSLIVLAKLFMKHGNHVQCQQTCQQLLKVKKDCVEASLMLGELYFRKADFQSSSFHFQQFLDSNPTNWSSLMWFIECGRRMGNLSEAEVYLKAASAVADPNDPGYGYCNGIFEWYSGNSNAALKMLNKARKDTVYGSKALIAMVDIYINPTGIVMGGDALETSGSGDSLANGSGIRADFRDVTLNTAETLINELNAKSQDEKFRRHILECFVLIASKNKAKVEKATQELSGLITTDAGKDSVMLIYALATGYMFAKQVPKARNQLKRVTKSNWSVEDADYLERCWLLLADTYIQNSKFDLATELIKKVLQYNKSCYKANEYFGFIMEKEQAYADAAANYEAAWKLTNCSNPAMGYKLAFNYLKAKRYTDAIDVCHIVIDKFPTYPKIKKEILDKARANLRP</sequence>
<evidence type="ECO:0000256" key="2">
    <source>
        <dbReference type="ARBA" id="ARBA00022737"/>
    </source>
</evidence>
<evidence type="ECO:0000259" key="8">
    <source>
        <dbReference type="Pfam" id="PF25064"/>
    </source>
</evidence>
<evidence type="ECO:0000256" key="1">
    <source>
        <dbReference type="ARBA" id="ARBA00010935"/>
    </source>
</evidence>
<feature type="repeat" description="TPR" evidence="4">
    <location>
        <begin position="951"/>
        <end position="984"/>
    </location>
</feature>
<dbReference type="Pfam" id="PF25058">
    <property type="entry name" value="ARM_TT21"/>
    <property type="match status" value="1"/>
</dbReference>
<evidence type="ECO:0000259" key="7">
    <source>
        <dbReference type="Pfam" id="PF25063"/>
    </source>
</evidence>
<comment type="caution">
    <text evidence="10">The sequence shown here is derived from an EMBL/GenBank/DDBJ whole genome shotgun (WGS) entry which is preliminary data.</text>
</comment>